<dbReference type="GO" id="GO:0003677">
    <property type="term" value="F:DNA binding"/>
    <property type="evidence" value="ECO:0007669"/>
    <property type="project" value="InterPro"/>
</dbReference>
<dbReference type="GO" id="GO:0051276">
    <property type="term" value="P:chromosome organization"/>
    <property type="evidence" value="ECO:0007669"/>
    <property type="project" value="TreeGrafter"/>
</dbReference>
<gene>
    <name evidence="4" type="primary">LOC115593977</name>
</gene>
<dbReference type="InterPro" id="IPR004122">
    <property type="entry name" value="BAF_prot"/>
</dbReference>
<organism evidence="4 5">
    <name type="scientific">Sparus aurata</name>
    <name type="common">Gilthead sea bream</name>
    <dbReference type="NCBI Taxonomy" id="8175"/>
    <lineage>
        <taxon>Eukaryota</taxon>
        <taxon>Metazoa</taxon>
        <taxon>Chordata</taxon>
        <taxon>Craniata</taxon>
        <taxon>Vertebrata</taxon>
        <taxon>Euteleostomi</taxon>
        <taxon>Actinopterygii</taxon>
        <taxon>Neopterygii</taxon>
        <taxon>Teleostei</taxon>
        <taxon>Neoteleostei</taxon>
        <taxon>Acanthomorphata</taxon>
        <taxon>Eupercaria</taxon>
        <taxon>Spariformes</taxon>
        <taxon>Sparidae</taxon>
        <taxon>Sparus</taxon>
    </lineage>
</organism>
<comment type="subcellular location">
    <subcellularLocation>
        <location evidence="1">Nucleus</location>
    </subcellularLocation>
</comment>
<dbReference type="Proteomes" id="UP000472265">
    <property type="component" value="Chromosome 13"/>
</dbReference>
<dbReference type="Ensembl" id="ENSSAUT00010003485.1">
    <property type="protein sequence ID" value="ENSSAUP00010003213.1"/>
    <property type="gene ID" value="ENSSAUG00010001698.1"/>
</dbReference>
<evidence type="ECO:0000313" key="4">
    <source>
        <dbReference type="Ensembl" id="ENSSAUP00010003213.1"/>
    </source>
</evidence>
<sequence>MSANKLDPMSSTSQKHNDFVAEPMGDKPVTALPGIGEILGGRLKEKGFGKAYNVLGNFLALNRDEKRFRDWLKDTCQASSEQQSDCYGCLKDWCANNL</sequence>
<dbReference type="GO" id="GO:0000793">
    <property type="term" value="C:condensed chromosome"/>
    <property type="evidence" value="ECO:0007669"/>
    <property type="project" value="TreeGrafter"/>
</dbReference>
<protein>
    <recommendedName>
        <fullName evidence="6">Barrier-to-autointegration factor</fullName>
    </recommendedName>
</protein>
<dbReference type="AlphaFoldDB" id="A0A671TMH3"/>
<evidence type="ECO:0008006" key="6">
    <source>
        <dbReference type="Google" id="ProtNLM"/>
    </source>
</evidence>
<dbReference type="GeneTree" id="ENSGT00940000167655"/>
<dbReference type="PANTHER" id="PTHR47507">
    <property type="entry name" value="BARRIER TO AUTOINTEGRATION FACTOR 2"/>
    <property type="match status" value="1"/>
</dbReference>
<dbReference type="InterPro" id="IPR051387">
    <property type="entry name" value="BAF"/>
</dbReference>
<dbReference type="InParanoid" id="A0A671TMH3"/>
<dbReference type="SUPFAM" id="SSF47798">
    <property type="entry name" value="Barrier-to-autointegration factor, BAF"/>
    <property type="match status" value="1"/>
</dbReference>
<dbReference type="InterPro" id="IPR036617">
    <property type="entry name" value="BAF_sf"/>
</dbReference>
<keyword evidence="5" id="KW-1185">Reference proteome</keyword>
<dbReference type="GO" id="GO:0005634">
    <property type="term" value="C:nucleus"/>
    <property type="evidence" value="ECO:0007669"/>
    <property type="project" value="UniProtKB-SubCell"/>
</dbReference>
<proteinExistence type="predicted"/>
<dbReference type="Gene3D" id="1.10.150.40">
    <property type="entry name" value="Barrier-to-autointegration factor, BAF"/>
    <property type="match status" value="1"/>
</dbReference>
<feature type="region of interest" description="Disordered" evidence="3">
    <location>
        <begin position="1"/>
        <end position="25"/>
    </location>
</feature>
<evidence type="ECO:0000256" key="2">
    <source>
        <dbReference type="ARBA" id="ARBA00023242"/>
    </source>
</evidence>
<name>A0A671TMH3_SPAAU</name>
<evidence type="ECO:0000313" key="5">
    <source>
        <dbReference type="Proteomes" id="UP000472265"/>
    </source>
</evidence>
<accession>A0A671TMH3</accession>
<reference evidence="4" key="3">
    <citation type="submission" date="2025-09" db="UniProtKB">
        <authorList>
            <consortium name="Ensembl"/>
        </authorList>
    </citation>
    <scope>IDENTIFICATION</scope>
</reference>
<reference evidence="4" key="2">
    <citation type="submission" date="2025-08" db="UniProtKB">
        <authorList>
            <consortium name="Ensembl"/>
        </authorList>
    </citation>
    <scope>IDENTIFICATION</scope>
</reference>
<dbReference type="Pfam" id="PF02961">
    <property type="entry name" value="SAM_BAF"/>
    <property type="match status" value="1"/>
</dbReference>
<feature type="compositionally biased region" description="Polar residues" evidence="3">
    <location>
        <begin position="1"/>
        <end position="14"/>
    </location>
</feature>
<evidence type="ECO:0000256" key="3">
    <source>
        <dbReference type="SAM" id="MobiDB-lite"/>
    </source>
</evidence>
<keyword evidence="2" id="KW-0539">Nucleus</keyword>
<dbReference type="PANTHER" id="PTHR47507:SF6">
    <property type="entry name" value="BARRIER-TO-AUTOINTEGRATION FACTOR"/>
    <property type="match status" value="1"/>
</dbReference>
<reference evidence="4" key="1">
    <citation type="submission" date="2021-04" db="EMBL/GenBank/DDBJ databases">
        <authorList>
            <consortium name="Wellcome Sanger Institute Data Sharing"/>
        </authorList>
    </citation>
    <scope>NUCLEOTIDE SEQUENCE [LARGE SCALE GENOMIC DNA]</scope>
</reference>
<evidence type="ECO:0000256" key="1">
    <source>
        <dbReference type="ARBA" id="ARBA00004123"/>
    </source>
</evidence>
<dbReference type="SMART" id="SM01023">
    <property type="entry name" value="BAF"/>
    <property type="match status" value="1"/>
</dbReference>
<dbReference type="OMA" id="YMVLGQF"/>